<dbReference type="Proteomes" id="UP001178508">
    <property type="component" value="Chromosome 19"/>
</dbReference>
<dbReference type="EMBL" id="OY660882">
    <property type="protein sequence ID" value="CAJ1081224.1"/>
    <property type="molecule type" value="Genomic_DNA"/>
</dbReference>
<name>A0AAV1H747_XYRNO</name>
<keyword evidence="3" id="KW-1185">Reference proteome</keyword>
<protein>
    <submittedName>
        <fullName evidence="2">-hydroxytryptamine receptor 2A</fullName>
    </submittedName>
</protein>
<dbReference type="AlphaFoldDB" id="A0AAV1H747"/>
<sequence length="225" mass="24379">MRKLEDGGEEKSVLPEDERAAVNALALAWDLPVLTQTDPNYLRPGGSHLQPPPTIYEIKFLESVIVTTRATGAAAEAKLDDTIPVAPSHPSTPWDIPGPPTAPEADLLPDIPATQPPTRGAEARWLQEGAKPKVPLGYFTLNPKLCNSTPGPWIPVKSNTRLKKKSPPRHHSVGILLSNSFSPLVERDFPLLPTPERQAPPLLPRQTGAPRCMHSSAPFTAAAFR</sequence>
<reference evidence="2" key="1">
    <citation type="submission" date="2023-08" db="EMBL/GenBank/DDBJ databases">
        <authorList>
            <person name="Alioto T."/>
            <person name="Alioto T."/>
            <person name="Gomez Garrido J."/>
        </authorList>
    </citation>
    <scope>NUCLEOTIDE SEQUENCE</scope>
</reference>
<keyword evidence="2" id="KW-0675">Receptor</keyword>
<evidence type="ECO:0000313" key="2">
    <source>
        <dbReference type="EMBL" id="CAJ1081224.1"/>
    </source>
</evidence>
<accession>A0AAV1H747</accession>
<evidence type="ECO:0000256" key="1">
    <source>
        <dbReference type="SAM" id="MobiDB-lite"/>
    </source>
</evidence>
<organism evidence="2 3">
    <name type="scientific">Xyrichtys novacula</name>
    <name type="common">Pearly razorfish</name>
    <name type="synonym">Hemipteronotus novacula</name>
    <dbReference type="NCBI Taxonomy" id="13765"/>
    <lineage>
        <taxon>Eukaryota</taxon>
        <taxon>Metazoa</taxon>
        <taxon>Chordata</taxon>
        <taxon>Craniata</taxon>
        <taxon>Vertebrata</taxon>
        <taxon>Euteleostomi</taxon>
        <taxon>Actinopterygii</taxon>
        <taxon>Neopterygii</taxon>
        <taxon>Teleostei</taxon>
        <taxon>Neoteleostei</taxon>
        <taxon>Acanthomorphata</taxon>
        <taxon>Eupercaria</taxon>
        <taxon>Labriformes</taxon>
        <taxon>Labridae</taxon>
        <taxon>Xyrichtys</taxon>
    </lineage>
</organism>
<evidence type="ECO:0000313" key="3">
    <source>
        <dbReference type="Proteomes" id="UP001178508"/>
    </source>
</evidence>
<gene>
    <name evidence="2" type="ORF">XNOV1_A011890</name>
</gene>
<feature type="region of interest" description="Disordered" evidence="1">
    <location>
        <begin position="193"/>
        <end position="213"/>
    </location>
</feature>
<proteinExistence type="predicted"/>